<keyword evidence="7" id="KW-1185">Reference proteome</keyword>
<sequence>MDPSSQSASHSSPSPSFNRAATAFAESSSADWSDEKKLLAALAILQDLDNRVQNLRTLFPTRLLHPLEPLVDPHRESLSNPTPKRPMELCVGLKNSVTEGLAELDAFKRDFTSDTTRAVFARVGEVVQSDEAQTRTQGGNPVWTRLYDANLKAYLHDEERQRKEEERKEERERLVRDVEAEKGRWRDVVTTLGTQFDGMEVTIPQSQEQMQDQGGKEVPRFDVRYTRSSMMLRFRWWEPARKQGDGADDDGDVQMQGGGDPGEWYIVDESRSFERTALRKSIVDAVKARQRKWDIAYLITLLASFTSHTPQPCAKCNNLLDGHAHLALARKDVLDDSVPGGIKWLPYHPGCL</sequence>
<comment type="caution">
    <text evidence="6">The sequence shown here is derived from an EMBL/GenBank/DDBJ whole genome shotgun (WGS) entry which is preliminary data.</text>
</comment>
<evidence type="ECO:0000313" key="7">
    <source>
        <dbReference type="Proteomes" id="UP000242877"/>
    </source>
</evidence>
<evidence type="ECO:0000313" key="6">
    <source>
        <dbReference type="EMBL" id="KZZ98252.1"/>
    </source>
</evidence>
<comment type="subcellular location">
    <subcellularLocation>
        <location evidence="1">Nucleus</location>
    </subcellularLocation>
</comment>
<dbReference type="Pfam" id="PF11571">
    <property type="entry name" value="Med27"/>
    <property type="match status" value="1"/>
</dbReference>
<protein>
    <submittedName>
        <fullName evidence="6">Mediator complex, subunit Med27</fullName>
    </submittedName>
</protein>
<dbReference type="OrthoDB" id="10254221at2759"/>
<dbReference type="Proteomes" id="UP000242877">
    <property type="component" value="Unassembled WGS sequence"/>
</dbReference>
<keyword evidence="3" id="KW-0805">Transcription regulation</keyword>
<reference evidence="6 7" key="1">
    <citation type="journal article" date="2016" name="Genome Biol. Evol.">
        <title>Divergent and convergent evolution of fungal pathogenicity.</title>
        <authorList>
            <person name="Shang Y."/>
            <person name="Xiao G."/>
            <person name="Zheng P."/>
            <person name="Cen K."/>
            <person name="Zhan S."/>
            <person name="Wang C."/>
        </authorList>
    </citation>
    <scope>NUCLEOTIDE SEQUENCE [LARGE SCALE GENOMIC DNA]</scope>
    <source>
        <strain evidence="6 7">ARSEF 7405</strain>
    </source>
</reference>
<gene>
    <name evidence="6" type="ORF">AAP_00513</name>
</gene>
<evidence type="ECO:0000256" key="3">
    <source>
        <dbReference type="ARBA" id="ARBA00023015"/>
    </source>
</evidence>
<comment type="similarity">
    <text evidence="2">Belongs to the Mediator complex subunit 27 family.</text>
</comment>
<dbReference type="InterPro" id="IPR021627">
    <property type="entry name" value="Mediator_Med27"/>
</dbReference>
<dbReference type="AlphaFoldDB" id="A0A162ITQ5"/>
<keyword evidence="4" id="KW-0804">Transcription</keyword>
<keyword evidence="5" id="KW-0539">Nucleus</keyword>
<evidence type="ECO:0000256" key="1">
    <source>
        <dbReference type="ARBA" id="ARBA00004123"/>
    </source>
</evidence>
<dbReference type="GO" id="GO:0016592">
    <property type="term" value="C:mediator complex"/>
    <property type="evidence" value="ECO:0007669"/>
    <property type="project" value="InterPro"/>
</dbReference>
<organism evidence="6 7">
    <name type="scientific">Ascosphaera apis ARSEF 7405</name>
    <dbReference type="NCBI Taxonomy" id="392613"/>
    <lineage>
        <taxon>Eukaryota</taxon>
        <taxon>Fungi</taxon>
        <taxon>Dikarya</taxon>
        <taxon>Ascomycota</taxon>
        <taxon>Pezizomycotina</taxon>
        <taxon>Eurotiomycetes</taxon>
        <taxon>Eurotiomycetidae</taxon>
        <taxon>Onygenales</taxon>
        <taxon>Ascosphaeraceae</taxon>
        <taxon>Ascosphaera</taxon>
    </lineage>
</organism>
<dbReference type="VEuPathDB" id="FungiDB:AAP_00513"/>
<evidence type="ECO:0000256" key="2">
    <source>
        <dbReference type="ARBA" id="ARBA00008048"/>
    </source>
</evidence>
<evidence type="ECO:0000256" key="4">
    <source>
        <dbReference type="ARBA" id="ARBA00023163"/>
    </source>
</evidence>
<dbReference type="EMBL" id="AZGZ01000001">
    <property type="protein sequence ID" value="KZZ98252.1"/>
    <property type="molecule type" value="Genomic_DNA"/>
</dbReference>
<proteinExistence type="inferred from homology"/>
<accession>A0A162ITQ5</accession>
<evidence type="ECO:0000256" key="5">
    <source>
        <dbReference type="ARBA" id="ARBA00023242"/>
    </source>
</evidence>
<name>A0A162ITQ5_9EURO</name>